<name>A0A4Q2DTY7_9AGAR</name>
<evidence type="ECO:0000313" key="2">
    <source>
        <dbReference type="Proteomes" id="UP000290288"/>
    </source>
</evidence>
<sequence length="495" mass="56876">MQHRLIRLRPFIGDIDRLSNEDLVIIFRFLNLHDDRPRLEAACLVCTRWCNVLRANPQFWSATRVILEGELGRNTKAAQRYLNNMVAALKTCYGRAGRRPLTLTIFVKVSKSSWPIKLLNNYLVSESNWARLEFHVENSSGKNPKWLEDLFQRAMKHHADSGRPCWPTLQNLEVDGARTSRLTSGGRDAASLDFNKICPKLRDLKFQVVRWELRAEAPFPLASLSRLDFSGRLGATQMTLPVFFHVLRYGKNLEYLAMLELGINEEQLPDTSTYPLIHNRLRHLVVADVFNTRLLLDNVALPSLTTLELMKMKGRVDLDEIRYHLSISQVIQELFQRSRCTVLNLRVDKILDKKGILGLLEISPAIQTLVLRVSPIYDGILEDVEERDLLPNLRTISFDLEANRDYQVKYAKAFQAFVESPTRCQHLKMHRFTYGGKFMKYSHWSGDPVPNMQPPSPQWRGSDLATTQGSLGINEAFFTSSYRSQVLYARVGSSR</sequence>
<dbReference type="InterPro" id="IPR036047">
    <property type="entry name" value="F-box-like_dom_sf"/>
</dbReference>
<dbReference type="AlphaFoldDB" id="A0A4Q2DTY7"/>
<dbReference type="OrthoDB" id="3139566at2759"/>
<accession>A0A4Q2DTY7</accession>
<gene>
    <name evidence="1" type="ORF">EST38_g2726</name>
</gene>
<protein>
    <recommendedName>
        <fullName evidence="3">F-box domain-containing protein</fullName>
    </recommendedName>
</protein>
<dbReference type="SUPFAM" id="SSF81383">
    <property type="entry name" value="F-box domain"/>
    <property type="match status" value="1"/>
</dbReference>
<proteinExistence type="predicted"/>
<dbReference type="EMBL" id="SDEE01000051">
    <property type="protein sequence ID" value="RXW23131.1"/>
    <property type="molecule type" value="Genomic_DNA"/>
</dbReference>
<organism evidence="1 2">
    <name type="scientific">Candolleomyces aberdarensis</name>
    <dbReference type="NCBI Taxonomy" id="2316362"/>
    <lineage>
        <taxon>Eukaryota</taxon>
        <taxon>Fungi</taxon>
        <taxon>Dikarya</taxon>
        <taxon>Basidiomycota</taxon>
        <taxon>Agaricomycotina</taxon>
        <taxon>Agaricomycetes</taxon>
        <taxon>Agaricomycetidae</taxon>
        <taxon>Agaricales</taxon>
        <taxon>Agaricineae</taxon>
        <taxon>Psathyrellaceae</taxon>
        <taxon>Candolleomyces</taxon>
    </lineage>
</organism>
<evidence type="ECO:0008006" key="3">
    <source>
        <dbReference type="Google" id="ProtNLM"/>
    </source>
</evidence>
<keyword evidence="2" id="KW-1185">Reference proteome</keyword>
<comment type="caution">
    <text evidence="1">The sequence shown here is derived from an EMBL/GenBank/DDBJ whole genome shotgun (WGS) entry which is preliminary data.</text>
</comment>
<dbReference type="SUPFAM" id="SSF52047">
    <property type="entry name" value="RNI-like"/>
    <property type="match status" value="1"/>
</dbReference>
<reference evidence="1 2" key="1">
    <citation type="submission" date="2019-01" db="EMBL/GenBank/DDBJ databases">
        <title>Draft genome sequence of Psathyrella aberdarensis IHI B618.</title>
        <authorList>
            <person name="Buettner E."/>
            <person name="Kellner H."/>
        </authorList>
    </citation>
    <scope>NUCLEOTIDE SEQUENCE [LARGE SCALE GENOMIC DNA]</scope>
    <source>
        <strain evidence="1 2">IHI B618</strain>
    </source>
</reference>
<evidence type="ECO:0000313" key="1">
    <source>
        <dbReference type="EMBL" id="RXW23131.1"/>
    </source>
</evidence>
<dbReference type="Proteomes" id="UP000290288">
    <property type="component" value="Unassembled WGS sequence"/>
</dbReference>